<name>A0A2P7BIC2_9HYPH</name>
<keyword evidence="2" id="KW-1185">Reference proteome</keyword>
<gene>
    <name evidence="1" type="ORF">CU103_06505</name>
</gene>
<reference evidence="2" key="1">
    <citation type="submission" date="2017-11" db="EMBL/GenBank/DDBJ databases">
        <authorList>
            <person name="Kuznetsova I."/>
            <person name="Sazanova A."/>
            <person name="Chirak E."/>
            <person name="Safronova V."/>
            <person name="Willems A."/>
        </authorList>
    </citation>
    <scope>NUCLEOTIDE SEQUENCE [LARGE SCALE GENOMIC DNA]</scope>
    <source>
        <strain evidence="2">CCBAU 03422</strain>
    </source>
</reference>
<accession>A0A2P7BIC2</accession>
<dbReference type="Proteomes" id="UP000241764">
    <property type="component" value="Unassembled WGS sequence"/>
</dbReference>
<dbReference type="AlphaFoldDB" id="A0A2P7BIC2"/>
<sequence length="136" mass="15714">MALLIRLRIDVDDLGRTPCIWSREVKALCFGLDPVSDTWQSIDPDRSVRSGRLAIRLKAHLSQLLGSRYQRAVRQLLECTNHFHGITVDEDLQIEVLCPGVLRLRMTRRVSPWLLRLQQGRRTQTHANNRPQPNGR</sequence>
<proteinExistence type="predicted"/>
<organism evidence="1 2">
    <name type="scientific">Phyllobacterium sophorae</name>
    <dbReference type="NCBI Taxonomy" id="1520277"/>
    <lineage>
        <taxon>Bacteria</taxon>
        <taxon>Pseudomonadati</taxon>
        <taxon>Pseudomonadota</taxon>
        <taxon>Alphaproteobacteria</taxon>
        <taxon>Hyphomicrobiales</taxon>
        <taxon>Phyllobacteriaceae</taxon>
        <taxon>Phyllobacterium</taxon>
    </lineage>
</organism>
<evidence type="ECO:0000313" key="1">
    <source>
        <dbReference type="EMBL" id="PSH66220.1"/>
    </source>
</evidence>
<evidence type="ECO:0000313" key="2">
    <source>
        <dbReference type="Proteomes" id="UP000241764"/>
    </source>
</evidence>
<dbReference type="EMBL" id="PGGM01000002">
    <property type="protein sequence ID" value="PSH66220.1"/>
    <property type="molecule type" value="Genomic_DNA"/>
</dbReference>
<comment type="caution">
    <text evidence="1">The sequence shown here is derived from an EMBL/GenBank/DDBJ whole genome shotgun (WGS) entry which is preliminary data.</text>
</comment>
<protein>
    <submittedName>
        <fullName evidence="1">Uncharacterized protein</fullName>
    </submittedName>
</protein>